<keyword evidence="8" id="KW-1185">Reference proteome</keyword>
<dbReference type="FunFam" id="1.10.8.10:FF:000001">
    <property type="entry name" value="Elongation factor Ts"/>
    <property type="match status" value="1"/>
</dbReference>
<keyword evidence="2 4" id="KW-0251">Elongation factor</keyword>
<evidence type="ECO:0000256" key="4">
    <source>
        <dbReference type="HAMAP-Rule" id="MF_03135"/>
    </source>
</evidence>
<evidence type="ECO:0000256" key="2">
    <source>
        <dbReference type="ARBA" id="ARBA00022768"/>
    </source>
</evidence>
<dbReference type="SUPFAM" id="SSF54713">
    <property type="entry name" value="Elongation factor Ts (EF-Ts), dimerisation domain"/>
    <property type="match status" value="2"/>
</dbReference>
<proteinExistence type="inferred from homology"/>
<keyword evidence="4" id="KW-0496">Mitochondrion</keyword>
<sequence length="457" mass="50763">MAFFRNAKQPLGILLYNTRLSTCSRHGYSTWATKGTSFAQSTDTKASKTTYLYWVSRRFNSQAASSAEQMSLIKQLRERTSAPIKDVKASLVDCNWDIEAAQKELRKRGKVLAMKKSSRTATEGLLALAQNEGKAAVIELNCETDFVARNEIFEYLALSLAKKALFVQNSSQHIPGVFSFGPECLEDLKLNLDHPKVSGETTIQNAVTEVAAMMGENIKLRRGVVMSTSSHGVVSAYLHRCPQPGLGRIAGILSLEVKNEISQLETLQKVGSELAMHIVAAKPLFLTKELVTSDVLNNEREILKSQLIATYRYKALENAKPSWIYLQNTCQHVISCIIFGSSFILMHHIQCNVTILVLNFISMDTDLFLCQAISTGKSSMAIEKMVDGRLRKYFEEVVFMEQKYFLNDSLSIKTILDNVSKEVGSPVKIGNFFRMEVGEGIQSQEASSSAEPVAQAV</sequence>
<comment type="similarity">
    <text evidence="1 4 5">Belongs to the EF-Ts family.</text>
</comment>
<dbReference type="InterPro" id="IPR018101">
    <property type="entry name" value="Transl_elong_Ts_CS"/>
</dbReference>
<dbReference type="InterPro" id="IPR014039">
    <property type="entry name" value="Transl_elong_EFTs/EF1B_dimer"/>
</dbReference>
<dbReference type="GO" id="GO:0005739">
    <property type="term" value="C:mitochondrion"/>
    <property type="evidence" value="ECO:0007669"/>
    <property type="project" value="UniProtKB-SubCell"/>
</dbReference>
<keyword evidence="3 4" id="KW-0648">Protein biosynthesis</keyword>
<dbReference type="InterPro" id="IPR009060">
    <property type="entry name" value="UBA-like_sf"/>
</dbReference>
<evidence type="ECO:0000256" key="1">
    <source>
        <dbReference type="ARBA" id="ARBA00005532"/>
    </source>
</evidence>
<dbReference type="GO" id="GO:0070125">
    <property type="term" value="P:mitochondrial translational elongation"/>
    <property type="evidence" value="ECO:0007669"/>
    <property type="project" value="TreeGrafter"/>
</dbReference>
<protein>
    <recommendedName>
        <fullName evidence="4">Elongation factor Ts, mitochondrial</fullName>
        <shortName evidence="4">EF-Ts</shortName>
        <shortName evidence="4">EF-TsMt</shortName>
    </recommendedName>
</protein>
<evidence type="ECO:0000259" key="6">
    <source>
        <dbReference type="Pfam" id="PF00889"/>
    </source>
</evidence>
<dbReference type="FunFam" id="3.30.479.20:FF:000012">
    <property type="entry name" value="Elongation factor Ts, mitochondrial"/>
    <property type="match status" value="1"/>
</dbReference>
<reference evidence="7" key="1">
    <citation type="submission" date="2019-08" db="EMBL/GenBank/DDBJ databases">
        <authorList>
            <person name="Liu F."/>
        </authorList>
    </citation>
    <scope>NUCLEOTIDE SEQUENCE [LARGE SCALE GENOMIC DNA]</scope>
    <source>
        <strain evidence="7">PA1801</strain>
        <tissue evidence="7">Leaf</tissue>
    </source>
</reference>
<dbReference type="PROSITE" id="PS01127">
    <property type="entry name" value="EF_TS_2"/>
    <property type="match status" value="1"/>
</dbReference>
<dbReference type="NCBIfam" id="TIGR00116">
    <property type="entry name" value="tsf"/>
    <property type="match status" value="1"/>
</dbReference>
<dbReference type="Pfam" id="PF00889">
    <property type="entry name" value="EF_TS"/>
    <property type="match status" value="2"/>
</dbReference>
<feature type="domain" description="Translation elongation factor EFTs/EF1B dimerisation" evidence="6">
    <location>
        <begin position="361"/>
        <end position="439"/>
    </location>
</feature>
<dbReference type="GO" id="GO:0003746">
    <property type="term" value="F:translation elongation factor activity"/>
    <property type="evidence" value="ECO:0007669"/>
    <property type="project" value="UniProtKB-UniRule"/>
</dbReference>
<dbReference type="CDD" id="cd14275">
    <property type="entry name" value="UBA_EF-Ts"/>
    <property type="match status" value="1"/>
</dbReference>
<evidence type="ECO:0000313" key="8">
    <source>
        <dbReference type="Proteomes" id="UP000325315"/>
    </source>
</evidence>
<gene>
    <name evidence="4" type="primary">EFTS</name>
    <name evidence="7" type="ORF">EPI10_013562</name>
</gene>
<feature type="domain" description="Translation elongation factor EFTs/EF1B dimerisation" evidence="6">
    <location>
        <begin position="135"/>
        <end position="310"/>
    </location>
</feature>
<dbReference type="PANTHER" id="PTHR11741:SF0">
    <property type="entry name" value="ELONGATION FACTOR TS, MITOCHONDRIAL"/>
    <property type="match status" value="1"/>
</dbReference>
<evidence type="ECO:0000256" key="5">
    <source>
        <dbReference type="RuleBase" id="RU000642"/>
    </source>
</evidence>
<dbReference type="Gene3D" id="3.30.479.20">
    <property type="entry name" value="Elongation factor Ts, dimerisation domain"/>
    <property type="match status" value="3"/>
</dbReference>
<dbReference type="Gene3D" id="1.10.8.10">
    <property type="entry name" value="DNA helicase RuvA subunit, C-terminal domain"/>
    <property type="match status" value="1"/>
</dbReference>
<evidence type="ECO:0000256" key="3">
    <source>
        <dbReference type="ARBA" id="ARBA00022917"/>
    </source>
</evidence>
<comment type="subcellular location">
    <subcellularLocation>
        <location evidence="4">Mitochondrion</location>
    </subcellularLocation>
</comment>
<dbReference type="PANTHER" id="PTHR11741">
    <property type="entry name" value="ELONGATION FACTOR TS"/>
    <property type="match status" value="1"/>
</dbReference>
<dbReference type="HAMAP" id="MF_00050">
    <property type="entry name" value="EF_Ts"/>
    <property type="match status" value="1"/>
</dbReference>
<accession>A0A5B6UM15</accession>
<dbReference type="OrthoDB" id="277235at2759"/>
<comment type="function">
    <text evidence="4 5">Associates with the EF-Tu.GDP complex and induces the exchange of GDP to GTP. It remains bound to the aminoacyl-tRNA.EF-Tu.GTP complex up to the GTP hydrolysis stage on the ribosome.</text>
</comment>
<dbReference type="Proteomes" id="UP000325315">
    <property type="component" value="Unassembled WGS sequence"/>
</dbReference>
<dbReference type="AlphaFoldDB" id="A0A5B6UM15"/>
<dbReference type="InterPro" id="IPR001816">
    <property type="entry name" value="Transl_elong_EFTs/EF1B"/>
</dbReference>
<dbReference type="SUPFAM" id="SSF46934">
    <property type="entry name" value="UBA-like"/>
    <property type="match status" value="1"/>
</dbReference>
<organism evidence="7 8">
    <name type="scientific">Gossypium australe</name>
    <dbReference type="NCBI Taxonomy" id="47621"/>
    <lineage>
        <taxon>Eukaryota</taxon>
        <taxon>Viridiplantae</taxon>
        <taxon>Streptophyta</taxon>
        <taxon>Embryophyta</taxon>
        <taxon>Tracheophyta</taxon>
        <taxon>Spermatophyta</taxon>
        <taxon>Magnoliopsida</taxon>
        <taxon>eudicotyledons</taxon>
        <taxon>Gunneridae</taxon>
        <taxon>Pentapetalae</taxon>
        <taxon>rosids</taxon>
        <taxon>malvids</taxon>
        <taxon>Malvales</taxon>
        <taxon>Malvaceae</taxon>
        <taxon>Malvoideae</taxon>
        <taxon>Gossypium</taxon>
    </lineage>
</organism>
<evidence type="ECO:0000313" key="7">
    <source>
        <dbReference type="EMBL" id="KAA3459030.1"/>
    </source>
</evidence>
<name>A0A5B6UM15_9ROSI</name>
<dbReference type="InterPro" id="IPR036402">
    <property type="entry name" value="EF-Ts_dimer_sf"/>
</dbReference>
<comment type="caution">
    <text evidence="7">The sequence shown here is derived from an EMBL/GenBank/DDBJ whole genome shotgun (WGS) entry which is preliminary data.</text>
</comment>
<dbReference type="EMBL" id="SMMG02000010">
    <property type="protein sequence ID" value="KAA3459030.1"/>
    <property type="molecule type" value="Genomic_DNA"/>
</dbReference>